<organism evidence="1 2">
    <name type="scientific">Clostridium amylolyticum</name>
    <dbReference type="NCBI Taxonomy" id="1121298"/>
    <lineage>
        <taxon>Bacteria</taxon>
        <taxon>Bacillati</taxon>
        <taxon>Bacillota</taxon>
        <taxon>Clostridia</taxon>
        <taxon>Eubacteriales</taxon>
        <taxon>Clostridiaceae</taxon>
        <taxon>Clostridium</taxon>
    </lineage>
</organism>
<sequence length="183" mass="20790">MNKFKKAYIAGALFKQGDINKRLEEGKDLRNLGMDVYNPIEAPCNDKSKLPTAEDIYWGDTKEVLDSDIIVAEIDGMDPGVCSELGITAAWNFAYNHMLKLQEALENNDSETALNMLKELLSKYPKKEIIAHHTDIRLRTSHKYEGDKVPYGVNQYVVGLIEDNGEIVHSWEEAMEKLRIENS</sequence>
<dbReference type="Pfam" id="PF05014">
    <property type="entry name" value="Nuc_deoxyrib_tr"/>
    <property type="match status" value="1"/>
</dbReference>
<dbReference type="Gene3D" id="3.40.50.450">
    <property type="match status" value="1"/>
</dbReference>
<dbReference type="SUPFAM" id="SSF52309">
    <property type="entry name" value="N-(deoxy)ribosyltransferase-like"/>
    <property type="match status" value="1"/>
</dbReference>
<keyword evidence="2" id="KW-1185">Reference proteome</keyword>
<accession>A0A1M6MHU4</accession>
<proteinExistence type="predicted"/>
<evidence type="ECO:0000313" key="2">
    <source>
        <dbReference type="Proteomes" id="UP000184080"/>
    </source>
</evidence>
<dbReference type="GO" id="GO:0016740">
    <property type="term" value="F:transferase activity"/>
    <property type="evidence" value="ECO:0007669"/>
    <property type="project" value="UniProtKB-KW"/>
</dbReference>
<dbReference type="InterPro" id="IPR007710">
    <property type="entry name" value="Nucleoside_deoxyribTrfase"/>
</dbReference>
<protein>
    <submittedName>
        <fullName evidence="1">Nucleoside 2-deoxyribosyltransferase</fullName>
    </submittedName>
</protein>
<dbReference type="EMBL" id="FQZO01000008">
    <property type="protein sequence ID" value="SHJ83055.1"/>
    <property type="molecule type" value="Genomic_DNA"/>
</dbReference>
<dbReference type="Proteomes" id="UP000184080">
    <property type="component" value="Unassembled WGS sequence"/>
</dbReference>
<reference evidence="1 2" key="1">
    <citation type="submission" date="2016-11" db="EMBL/GenBank/DDBJ databases">
        <authorList>
            <person name="Jaros S."/>
            <person name="Januszkiewicz K."/>
            <person name="Wedrychowicz H."/>
        </authorList>
    </citation>
    <scope>NUCLEOTIDE SEQUENCE [LARGE SCALE GENOMIC DNA]</scope>
    <source>
        <strain evidence="1 2">DSM 21864</strain>
    </source>
</reference>
<dbReference type="RefSeq" id="WP_073011044.1">
    <property type="nucleotide sequence ID" value="NZ_FQZO01000008.1"/>
</dbReference>
<keyword evidence="1" id="KW-0808">Transferase</keyword>
<dbReference type="AlphaFoldDB" id="A0A1M6MHU4"/>
<dbReference type="STRING" id="1121298.SAMN05444401_4018"/>
<dbReference type="OrthoDB" id="1691394at2"/>
<evidence type="ECO:0000313" key="1">
    <source>
        <dbReference type="EMBL" id="SHJ83055.1"/>
    </source>
</evidence>
<name>A0A1M6MHU4_9CLOT</name>
<gene>
    <name evidence="1" type="ORF">SAMN05444401_4018</name>
</gene>